<evidence type="ECO:0000313" key="10">
    <source>
        <dbReference type="EMBL" id="VDN29952.1"/>
    </source>
</evidence>
<evidence type="ECO:0000256" key="1">
    <source>
        <dbReference type="ARBA" id="ARBA00004245"/>
    </source>
</evidence>
<dbReference type="Proteomes" id="UP000271098">
    <property type="component" value="Unassembled WGS sequence"/>
</dbReference>
<dbReference type="GO" id="GO:0003777">
    <property type="term" value="F:microtubule motor activity"/>
    <property type="evidence" value="ECO:0007669"/>
    <property type="project" value="InterPro"/>
</dbReference>
<comment type="similarity">
    <text evidence="7">Belongs to the TRAFAC class myosin-kinesin ATPase superfamily. Kinesin family.</text>
</comment>
<comment type="subcellular location">
    <subcellularLocation>
        <location evidence="1">Cytoplasm</location>
        <location evidence="1">Cytoskeleton</location>
    </subcellularLocation>
</comment>
<dbReference type="InterPro" id="IPR036961">
    <property type="entry name" value="Kinesin_motor_dom_sf"/>
</dbReference>
<dbReference type="GO" id="GO:0007018">
    <property type="term" value="P:microtubule-based movement"/>
    <property type="evidence" value="ECO:0007669"/>
    <property type="project" value="InterPro"/>
</dbReference>
<keyword evidence="4" id="KW-0175">Coiled coil</keyword>
<dbReference type="InterPro" id="IPR001752">
    <property type="entry name" value="Kinesin_motor_dom"/>
</dbReference>
<protein>
    <submittedName>
        <fullName evidence="12">Kinesin motor domain-containing protein</fullName>
    </submittedName>
</protein>
<dbReference type="GO" id="GO:0000278">
    <property type="term" value="P:mitotic cell cycle"/>
    <property type="evidence" value="ECO:0007669"/>
    <property type="project" value="TreeGrafter"/>
</dbReference>
<accession>A0A183E976</accession>
<reference evidence="12" key="1">
    <citation type="submission" date="2016-06" db="UniProtKB">
        <authorList>
            <consortium name="WormBaseParasite"/>
        </authorList>
    </citation>
    <scope>IDENTIFICATION</scope>
</reference>
<dbReference type="PANTHER" id="PTHR47968">
    <property type="entry name" value="CENTROMERE PROTEIN E"/>
    <property type="match status" value="1"/>
</dbReference>
<keyword evidence="5" id="KW-0505">Motor protein</keyword>
<keyword evidence="6" id="KW-0206">Cytoskeleton</keyword>
<dbReference type="AlphaFoldDB" id="A0A183E976"/>
<organism evidence="12">
    <name type="scientific">Gongylonema pulchrum</name>
    <dbReference type="NCBI Taxonomy" id="637853"/>
    <lineage>
        <taxon>Eukaryota</taxon>
        <taxon>Metazoa</taxon>
        <taxon>Ecdysozoa</taxon>
        <taxon>Nematoda</taxon>
        <taxon>Chromadorea</taxon>
        <taxon>Rhabditida</taxon>
        <taxon>Spirurina</taxon>
        <taxon>Spiruromorpha</taxon>
        <taxon>Spiruroidea</taxon>
        <taxon>Gongylonematidae</taxon>
        <taxon>Gongylonema</taxon>
    </lineage>
</organism>
<sequence length="331" mass="37636">MLRISCIEIYNEKVRDLLADPGKSLHVNEFNQQTTVKGLREEMFVSTEGVEMIIRRAFENRVSGATALNELSSRSHVILRFVIECYDDDISSDASLYVSFLNVVDLAGSENVKRSGVEGERLKEGCKINTSLLALQRVINQLSEKKNPGFVNYRDSKLTRLLKSSLGGNARTLIICNVASTELTQTLQTLRFAARAKEIKNKPRKNRMTEGMLPRYIETIERLKAQLEENRKNDTVERDLINKNIELSKEVERLRQCILTSQILAQPIQTVRDRRNRRRTWAGPKAPYAVDSNSPFGKFLRFDVNPPNLDSDDESSPPRTAEEATTSQVFV</sequence>
<dbReference type="PANTHER" id="PTHR47968:SF75">
    <property type="entry name" value="CENTROMERE-ASSOCIATED PROTEIN E"/>
    <property type="match status" value="1"/>
</dbReference>
<dbReference type="GO" id="GO:0005524">
    <property type="term" value="F:ATP binding"/>
    <property type="evidence" value="ECO:0007669"/>
    <property type="project" value="UniProtKB-KW"/>
</dbReference>
<evidence type="ECO:0000313" key="12">
    <source>
        <dbReference type="WBParaSite" id="GPUH_0001753901-mRNA-1"/>
    </source>
</evidence>
<evidence type="ECO:0000313" key="11">
    <source>
        <dbReference type="Proteomes" id="UP000271098"/>
    </source>
</evidence>
<evidence type="ECO:0000256" key="8">
    <source>
        <dbReference type="SAM" id="MobiDB-lite"/>
    </source>
</evidence>
<dbReference type="EMBL" id="UYRT01085284">
    <property type="protein sequence ID" value="VDN29952.1"/>
    <property type="molecule type" value="Genomic_DNA"/>
</dbReference>
<reference evidence="10 11" key="2">
    <citation type="submission" date="2018-11" db="EMBL/GenBank/DDBJ databases">
        <authorList>
            <consortium name="Pathogen Informatics"/>
        </authorList>
    </citation>
    <scope>NUCLEOTIDE SEQUENCE [LARGE SCALE GENOMIC DNA]</scope>
</reference>
<dbReference type="GO" id="GO:0005874">
    <property type="term" value="C:microtubule"/>
    <property type="evidence" value="ECO:0007669"/>
    <property type="project" value="TreeGrafter"/>
</dbReference>
<dbReference type="PROSITE" id="PS50067">
    <property type="entry name" value="KINESIN_MOTOR_2"/>
    <property type="match status" value="1"/>
</dbReference>
<dbReference type="GO" id="GO:0008017">
    <property type="term" value="F:microtubule binding"/>
    <property type="evidence" value="ECO:0007669"/>
    <property type="project" value="InterPro"/>
</dbReference>
<feature type="region of interest" description="Disordered" evidence="8">
    <location>
        <begin position="295"/>
        <end position="331"/>
    </location>
</feature>
<evidence type="ECO:0000256" key="6">
    <source>
        <dbReference type="ARBA" id="ARBA00023212"/>
    </source>
</evidence>
<evidence type="ECO:0000256" key="7">
    <source>
        <dbReference type="PROSITE-ProRule" id="PRU00283"/>
    </source>
</evidence>
<gene>
    <name evidence="10" type="ORF">GPUH_LOCUS17517</name>
</gene>
<comment type="caution">
    <text evidence="7">Lacks conserved residue(s) required for the propagation of feature annotation.</text>
</comment>
<evidence type="ECO:0000256" key="4">
    <source>
        <dbReference type="ARBA" id="ARBA00023054"/>
    </source>
</evidence>
<name>A0A183E976_9BILA</name>
<evidence type="ECO:0000256" key="3">
    <source>
        <dbReference type="ARBA" id="ARBA00022840"/>
    </source>
</evidence>
<dbReference type="Pfam" id="PF00225">
    <property type="entry name" value="Kinesin"/>
    <property type="match status" value="1"/>
</dbReference>
<dbReference type="SMART" id="SM00129">
    <property type="entry name" value="KISc"/>
    <property type="match status" value="1"/>
</dbReference>
<feature type="domain" description="Kinesin motor" evidence="9">
    <location>
        <begin position="1"/>
        <end position="199"/>
    </location>
</feature>
<dbReference type="SUPFAM" id="SSF52540">
    <property type="entry name" value="P-loop containing nucleoside triphosphate hydrolases"/>
    <property type="match status" value="1"/>
</dbReference>
<keyword evidence="3" id="KW-0067">ATP-binding</keyword>
<dbReference type="Gene3D" id="3.40.850.10">
    <property type="entry name" value="Kinesin motor domain"/>
    <property type="match status" value="1"/>
</dbReference>
<proteinExistence type="inferred from homology"/>
<keyword evidence="6" id="KW-0963">Cytoplasm</keyword>
<dbReference type="WBParaSite" id="GPUH_0001753901-mRNA-1">
    <property type="protein sequence ID" value="GPUH_0001753901-mRNA-1"/>
    <property type="gene ID" value="GPUH_0001753901"/>
</dbReference>
<dbReference type="OrthoDB" id="21525at2759"/>
<evidence type="ECO:0000256" key="2">
    <source>
        <dbReference type="ARBA" id="ARBA00022741"/>
    </source>
</evidence>
<dbReference type="InterPro" id="IPR027417">
    <property type="entry name" value="P-loop_NTPase"/>
</dbReference>
<dbReference type="InterPro" id="IPR027640">
    <property type="entry name" value="Kinesin-like_fam"/>
</dbReference>
<keyword evidence="2" id="KW-0547">Nucleotide-binding</keyword>
<dbReference type="PRINTS" id="PR00380">
    <property type="entry name" value="KINESINHEAVY"/>
</dbReference>
<evidence type="ECO:0000259" key="9">
    <source>
        <dbReference type="PROSITE" id="PS50067"/>
    </source>
</evidence>
<evidence type="ECO:0000256" key="5">
    <source>
        <dbReference type="ARBA" id="ARBA00023175"/>
    </source>
</evidence>
<keyword evidence="11" id="KW-1185">Reference proteome</keyword>